<proteinExistence type="predicted"/>
<dbReference type="EMBL" id="OJIN01000176">
    <property type="protein sequence ID" value="SPD74838.1"/>
    <property type="molecule type" value="Genomic_DNA"/>
</dbReference>
<evidence type="ECO:0000313" key="2">
    <source>
        <dbReference type="EMBL" id="SPD74838.1"/>
    </source>
</evidence>
<keyword evidence="1" id="KW-0472">Membrane</keyword>
<keyword evidence="1" id="KW-0812">Transmembrane</keyword>
<sequence>MVPDMSTISILYFPSSWVCFLASGLADSISPRDMKAQPWQRKNSAIKIRMILFIWLSAGLIIDLMQRGFPFLIFSYNGYRMKSRYQRDMNIIAISGRGRNVTEGYLEMEKIRD</sequence>
<dbReference type="AlphaFoldDB" id="A0A445MZC0"/>
<reference evidence="2" key="1">
    <citation type="submission" date="2018-01" db="EMBL/GenBank/DDBJ databases">
        <authorList>
            <person name="Regsiter A."/>
            <person name="William W."/>
        </authorList>
    </citation>
    <scope>NUCLEOTIDE SEQUENCE</scope>
    <source>
        <strain evidence="2">TRIP AH-1</strain>
    </source>
</reference>
<gene>
    <name evidence="2" type="ORF">PITCH_A350047</name>
</gene>
<name>A0A445MZC0_9BACT</name>
<protein>
    <submittedName>
        <fullName evidence="2">Uncharacterized protein</fullName>
    </submittedName>
</protein>
<evidence type="ECO:0000256" key="1">
    <source>
        <dbReference type="SAM" id="Phobius"/>
    </source>
</evidence>
<organism evidence="2">
    <name type="scientific">uncultured Desulfobacterium sp</name>
    <dbReference type="NCBI Taxonomy" id="201089"/>
    <lineage>
        <taxon>Bacteria</taxon>
        <taxon>Pseudomonadati</taxon>
        <taxon>Thermodesulfobacteriota</taxon>
        <taxon>Desulfobacteria</taxon>
        <taxon>Desulfobacterales</taxon>
        <taxon>Desulfobacteriaceae</taxon>
        <taxon>Desulfobacterium</taxon>
        <taxon>environmental samples</taxon>
    </lineage>
</organism>
<feature type="transmembrane region" description="Helical" evidence="1">
    <location>
        <begin position="50"/>
        <end position="74"/>
    </location>
</feature>
<accession>A0A445MZC0</accession>
<keyword evidence="1" id="KW-1133">Transmembrane helix</keyword>